<dbReference type="Pfam" id="PF11751">
    <property type="entry name" value="PorP_SprF"/>
    <property type="match status" value="1"/>
</dbReference>
<keyword evidence="1" id="KW-0732">Signal</keyword>
<reference evidence="3" key="1">
    <citation type="submission" date="2016-04" db="EMBL/GenBank/DDBJ databases">
        <authorList>
            <person name="Chen L."/>
            <person name="Zhuang W."/>
            <person name="Wang G."/>
        </authorList>
    </citation>
    <scope>NUCLEOTIDE SEQUENCE [LARGE SCALE GENOMIC DNA]</scope>
    <source>
        <strain evidence="3">17621</strain>
    </source>
</reference>
<organism evidence="2 3">
    <name type="scientific">Niastella yeongjuensis</name>
    <dbReference type="NCBI Taxonomy" id="354355"/>
    <lineage>
        <taxon>Bacteria</taxon>
        <taxon>Pseudomonadati</taxon>
        <taxon>Bacteroidota</taxon>
        <taxon>Chitinophagia</taxon>
        <taxon>Chitinophagales</taxon>
        <taxon>Chitinophagaceae</taxon>
        <taxon>Niastella</taxon>
    </lineage>
</organism>
<dbReference type="OrthoDB" id="1186563at2"/>
<accession>A0A1V9EYL2</accession>
<keyword evidence="3" id="KW-1185">Reference proteome</keyword>
<gene>
    <name evidence="2" type="ORF">A4H97_04250</name>
</gene>
<dbReference type="InterPro" id="IPR019861">
    <property type="entry name" value="PorP/SprF_Bacteroidetes"/>
</dbReference>
<protein>
    <recommendedName>
        <fullName evidence="4">Type IX secretion system membrane protein PorP/SprF</fullName>
    </recommendedName>
</protein>
<proteinExistence type="predicted"/>
<dbReference type="Proteomes" id="UP000192610">
    <property type="component" value="Unassembled WGS sequence"/>
</dbReference>
<evidence type="ECO:0000313" key="3">
    <source>
        <dbReference type="Proteomes" id="UP000192610"/>
    </source>
</evidence>
<evidence type="ECO:0008006" key="4">
    <source>
        <dbReference type="Google" id="ProtNLM"/>
    </source>
</evidence>
<evidence type="ECO:0000313" key="2">
    <source>
        <dbReference type="EMBL" id="OQP51034.1"/>
    </source>
</evidence>
<feature type="chain" id="PRO_5012890194" description="Type IX secretion system membrane protein PorP/SprF" evidence="1">
    <location>
        <begin position="22"/>
        <end position="342"/>
    </location>
</feature>
<dbReference type="EMBL" id="LVXG01000012">
    <property type="protein sequence ID" value="OQP51034.1"/>
    <property type="molecule type" value="Genomic_DNA"/>
</dbReference>
<comment type="caution">
    <text evidence="2">The sequence shown here is derived from an EMBL/GenBank/DDBJ whole genome shotgun (WGS) entry which is preliminary data.</text>
</comment>
<dbReference type="STRING" id="354355.SAMN05660816_00084"/>
<dbReference type="NCBIfam" id="TIGR03519">
    <property type="entry name" value="T9SS_PorP_fam"/>
    <property type="match status" value="1"/>
</dbReference>
<name>A0A1V9EYL2_9BACT</name>
<feature type="signal peptide" evidence="1">
    <location>
        <begin position="1"/>
        <end position="21"/>
    </location>
</feature>
<dbReference type="AlphaFoldDB" id="A0A1V9EYL2"/>
<sequence>MRMRKFYIAILLCTLLKTAVAQDPNFSQFFVSPLTLNPALTGKFNGDFRIAGNYRDQWPAISKAFVTSTVSFDAPILRNKLSDLDTWGVGVLAMTDKTANGILSTNLLSVSTSYHKGIDEDGLNSIGIGFQGTYNTKRLDGTKLNFEDELDQFGGWTNPSGETVNDRQINLSYFDVSVGALFNGSTDGYNNYYLGISGYHLNKPKESFTGDIFYTLNPRVTVNAGGSIPLADNTRNIYISTLFSRQAGATNVVAGGAVGFNMNEDEDNPTSFYAGVWTRFNNVNDALIPYLGLEFGGFRLGASYDVNISSLKAASQSRGGIEISLIFIKRPPGYKGIPCPHF</sequence>
<evidence type="ECO:0000256" key="1">
    <source>
        <dbReference type="SAM" id="SignalP"/>
    </source>
</evidence>